<dbReference type="EMBL" id="JACHJN010000016">
    <property type="protein sequence ID" value="MBB5960452.1"/>
    <property type="molecule type" value="Genomic_DNA"/>
</dbReference>
<dbReference type="GO" id="GO:0006310">
    <property type="term" value="P:DNA recombination"/>
    <property type="evidence" value="ECO:0007669"/>
    <property type="project" value="InterPro"/>
</dbReference>
<dbReference type="CDD" id="cd07906">
    <property type="entry name" value="Adenylation_DNA_ligase_LigD_LigC"/>
    <property type="match status" value="1"/>
</dbReference>
<comment type="caution">
    <text evidence="6">The sequence shown here is derived from an EMBL/GenBank/DDBJ whole genome shotgun (WGS) entry which is preliminary data.</text>
</comment>
<dbReference type="Proteomes" id="UP000547510">
    <property type="component" value="Unassembled WGS sequence"/>
</dbReference>
<dbReference type="PROSITE" id="PS50160">
    <property type="entry name" value="DNA_LIGASE_A3"/>
    <property type="match status" value="1"/>
</dbReference>
<dbReference type="InterPro" id="IPR050191">
    <property type="entry name" value="ATP-dep_DNA_ligase"/>
</dbReference>
<dbReference type="Gene3D" id="3.30.1490.70">
    <property type="match status" value="1"/>
</dbReference>
<dbReference type="PANTHER" id="PTHR45674:SF4">
    <property type="entry name" value="DNA LIGASE 1"/>
    <property type="match status" value="1"/>
</dbReference>
<evidence type="ECO:0000313" key="6">
    <source>
        <dbReference type="EMBL" id="MBB5960452.1"/>
    </source>
</evidence>
<feature type="domain" description="ATP-dependent DNA ligase family profile" evidence="5">
    <location>
        <begin position="111"/>
        <end position="236"/>
    </location>
</feature>
<evidence type="ECO:0000256" key="4">
    <source>
        <dbReference type="ARBA" id="ARBA00034003"/>
    </source>
</evidence>
<dbReference type="NCBIfam" id="TIGR02779">
    <property type="entry name" value="NHEJ_ligase_lig"/>
    <property type="match status" value="1"/>
</dbReference>
<dbReference type="Pfam" id="PF04679">
    <property type="entry name" value="DNA_ligase_A_C"/>
    <property type="match status" value="1"/>
</dbReference>
<dbReference type="EC" id="6.5.1.1" evidence="2"/>
<evidence type="ECO:0000313" key="7">
    <source>
        <dbReference type="Proteomes" id="UP000547510"/>
    </source>
</evidence>
<dbReference type="SUPFAM" id="SSF50249">
    <property type="entry name" value="Nucleic acid-binding proteins"/>
    <property type="match status" value="1"/>
</dbReference>
<dbReference type="InterPro" id="IPR012309">
    <property type="entry name" value="DNA_ligase_ATP-dep_C"/>
</dbReference>
<gene>
    <name evidence="6" type="ORF">FHS29_007076</name>
</gene>
<comment type="similarity">
    <text evidence="1">Belongs to the ATP-dependent DNA ligase family.</text>
</comment>
<dbReference type="CDD" id="cd07971">
    <property type="entry name" value="OBF_DNA_ligase_LigD"/>
    <property type="match status" value="1"/>
</dbReference>
<protein>
    <recommendedName>
        <fullName evidence="2">DNA ligase (ATP)</fullName>
        <ecNumber evidence="2">6.5.1.1</ecNumber>
    </recommendedName>
</protein>
<dbReference type="Pfam" id="PF01068">
    <property type="entry name" value="DNA_ligase_A_M"/>
    <property type="match status" value="1"/>
</dbReference>
<keyword evidence="7" id="KW-1185">Reference proteome</keyword>
<name>A0A841CPV7_9PSEU</name>
<organism evidence="6 7">
    <name type="scientific">Saccharothrix tamanrassetensis</name>
    <dbReference type="NCBI Taxonomy" id="1051531"/>
    <lineage>
        <taxon>Bacteria</taxon>
        <taxon>Bacillati</taxon>
        <taxon>Actinomycetota</taxon>
        <taxon>Actinomycetes</taxon>
        <taxon>Pseudonocardiales</taxon>
        <taxon>Pseudonocardiaceae</taxon>
        <taxon>Saccharothrix</taxon>
    </lineage>
</organism>
<reference evidence="6 7" key="1">
    <citation type="submission" date="2020-08" db="EMBL/GenBank/DDBJ databases">
        <title>Genomic Encyclopedia of Type Strains, Phase III (KMG-III): the genomes of soil and plant-associated and newly described type strains.</title>
        <authorList>
            <person name="Whitman W."/>
        </authorList>
    </citation>
    <scope>NUCLEOTIDE SEQUENCE [LARGE SCALE GENOMIC DNA]</scope>
    <source>
        <strain evidence="6 7">CECT 8640</strain>
    </source>
</reference>
<comment type="catalytic activity">
    <reaction evidence="4">
        <text>ATP + (deoxyribonucleotide)n-3'-hydroxyl + 5'-phospho-(deoxyribonucleotide)m = (deoxyribonucleotide)n+m + AMP + diphosphate.</text>
        <dbReference type="EC" id="6.5.1.1"/>
    </reaction>
</comment>
<dbReference type="GO" id="GO:0006281">
    <property type="term" value="P:DNA repair"/>
    <property type="evidence" value="ECO:0007669"/>
    <property type="project" value="InterPro"/>
</dbReference>
<dbReference type="AlphaFoldDB" id="A0A841CPV7"/>
<dbReference type="SUPFAM" id="SSF56091">
    <property type="entry name" value="DNA ligase/mRNA capping enzyme, catalytic domain"/>
    <property type="match status" value="1"/>
</dbReference>
<evidence type="ECO:0000256" key="2">
    <source>
        <dbReference type="ARBA" id="ARBA00012727"/>
    </source>
</evidence>
<sequence>MGHAARAAAGGEPLVIEPMLATAGEPPVGAGWSAEFKWDGYRAVAHCSGHTVRLLSRNRLNLVDRFPELRILSDLLHERTIVLDGEIVALGPDQRPDFGLLQQRTRSPAVRSLHRVPVAYYVFDLLVLDGRPLTTEPYRLRRRLLTGLSLPGNHPVQVPPSFPDTEPATLLHVAAQYGLEGIVSKRTDSRYEPGRRSPSWIKTPLRHTQEAVVGGWKPGQGRRSDTIGSLLLGAHDDTGLVYIGHVGTGFSHTTLTDLRHRLQGLRRTTSPFSSQIPREHARDAHWVDPVLVGDIEFRQWTTDGRLRHPSWRGLRPDRDPDDVRLPDR</sequence>
<dbReference type="RefSeq" id="WP_246441173.1">
    <property type="nucleotide sequence ID" value="NZ_JACHJN010000016.1"/>
</dbReference>
<evidence type="ECO:0000256" key="3">
    <source>
        <dbReference type="ARBA" id="ARBA00022598"/>
    </source>
</evidence>
<keyword evidence="3 6" id="KW-0436">Ligase</keyword>
<accession>A0A841CPV7</accession>
<dbReference type="Gene3D" id="2.40.50.140">
    <property type="entry name" value="Nucleic acid-binding proteins"/>
    <property type="match status" value="1"/>
</dbReference>
<dbReference type="Gene3D" id="3.30.470.30">
    <property type="entry name" value="DNA ligase/mRNA capping enzyme"/>
    <property type="match status" value="1"/>
</dbReference>
<proteinExistence type="inferred from homology"/>
<evidence type="ECO:0000256" key="1">
    <source>
        <dbReference type="ARBA" id="ARBA00007572"/>
    </source>
</evidence>
<dbReference type="InterPro" id="IPR012340">
    <property type="entry name" value="NA-bd_OB-fold"/>
</dbReference>
<dbReference type="InterPro" id="IPR012310">
    <property type="entry name" value="DNA_ligase_ATP-dep_cent"/>
</dbReference>
<evidence type="ECO:0000259" key="5">
    <source>
        <dbReference type="PROSITE" id="PS50160"/>
    </source>
</evidence>
<dbReference type="InterPro" id="IPR014146">
    <property type="entry name" value="LigD_ligase_dom"/>
</dbReference>
<dbReference type="GO" id="GO:0005524">
    <property type="term" value="F:ATP binding"/>
    <property type="evidence" value="ECO:0007669"/>
    <property type="project" value="InterPro"/>
</dbReference>
<dbReference type="GO" id="GO:0003910">
    <property type="term" value="F:DNA ligase (ATP) activity"/>
    <property type="evidence" value="ECO:0007669"/>
    <property type="project" value="UniProtKB-EC"/>
</dbReference>
<dbReference type="PANTHER" id="PTHR45674">
    <property type="entry name" value="DNA LIGASE 1/3 FAMILY MEMBER"/>
    <property type="match status" value="1"/>
</dbReference>